<keyword evidence="5 12" id="KW-1133">Transmembrane helix</keyword>
<dbReference type="GO" id="GO:0005886">
    <property type="term" value="C:plasma membrane"/>
    <property type="evidence" value="ECO:0007669"/>
    <property type="project" value="UniProtKB-SubCell"/>
</dbReference>
<name>A0A2D0Q419_ICTPU</name>
<dbReference type="STRING" id="7998.ENSIPUP00000035488"/>
<keyword evidence="10" id="KW-0807">Transducer</keyword>
<evidence type="ECO:0000256" key="11">
    <source>
        <dbReference type="ARBA" id="ARBA00038492"/>
    </source>
</evidence>
<organism evidence="14 15">
    <name type="scientific">Ictalurus punctatus</name>
    <name type="common">Channel catfish</name>
    <name type="synonym">Silurus punctatus</name>
    <dbReference type="NCBI Taxonomy" id="7998"/>
    <lineage>
        <taxon>Eukaryota</taxon>
        <taxon>Metazoa</taxon>
        <taxon>Chordata</taxon>
        <taxon>Craniata</taxon>
        <taxon>Vertebrata</taxon>
        <taxon>Euteleostomi</taxon>
        <taxon>Actinopterygii</taxon>
        <taxon>Neopterygii</taxon>
        <taxon>Teleostei</taxon>
        <taxon>Ostariophysi</taxon>
        <taxon>Siluriformes</taxon>
        <taxon>Ictaluridae</taxon>
        <taxon>Ictalurus</taxon>
    </lineage>
</organism>
<feature type="transmembrane region" description="Helical" evidence="12">
    <location>
        <begin position="12"/>
        <end position="30"/>
    </location>
</feature>
<reference evidence="14" key="1">
    <citation type="journal article" date="2016" name="Nat. Commun.">
        <title>The channel catfish genome sequence provides insights into the evolution of scale formation in teleosts.</title>
        <authorList>
            <person name="Liu Z."/>
            <person name="Liu S."/>
            <person name="Yao J."/>
            <person name="Bao L."/>
            <person name="Zhang J."/>
            <person name="Li Y."/>
            <person name="Jiang C."/>
            <person name="Sun L."/>
            <person name="Wang R."/>
            <person name="Zhang Y."/>
            <person name="Zhou T."/>
            <person name="Zeng Q."/>
            <person name="Fu Q."/>
            <person name="Gao S."/>
            <person name="Li N."/>
            <person name="Koren S."/>
            <person name="Jiang Y."/>
            <person name="Zimin A."/>
            <person name="Xu P."/>
            <person name="Phillippy A.M."/>
            <person name="Geng X."/>
            <person name="Song L."/>
            <person name="Sun F."/>
            <person name="Li C."/>
            <person name="Wang X."/>
            <person name="Chen A."/>
            <person name="Jin Y."/>
            <person name="Yuan Z."/>
            <person name="Yang Y."/>
            <person name="Tan S."/>
            <person name="Peatman E."/>
            <person name="Lu J."/>
            <person name="Qin Z."/>
            <person name="Dunham R."/>
            <person name="Li Z."/>
            <person name="Sonstegard T."/>
            <person name="Feng J."/>
            <person name="Danzmann R.G."/>
            <person name="Schroeder S."/>
            <person name="Scheffler B."/>
            <person name="Duke M.V."/>
            <person name="Ballard L."/>
            <person name="Kucuktas H."/>
            <person name="Kaltenboeck L."/>
            <person name="Liu H."/>
            <person name="Armbruster J."/>
            <person name="Xie Y."/>
            <person name="Kirby M.L."/>
            <person name="Tian Y."/>
            <person name="Flanagan M.E."/>
            <person name="Mu W."/>
            <person name="Waldbieser G.C."/>
        </authorList>
    </citation>
    <scope>NUCLEOTIDE SEQUENCE [LARGE SCALE GENOMIC DNA]</scope>
    <source>
        <strain evidence="14">SDA103</strain>
    </source>
</reference>
<dbReference type="Gene3D" id="3.40.50.2300">
    <property type="match status" value="2"/>
</dbReference>
<dbReference type="Pfam" id="PF01094">
    <property type="entry name" value="ANF_receptor"/>
    <property type="match status" value="1"/>
</dbReference>
<keyword evidence="4" id="KW-0732">Signal</keyword>
<evidence type="ECO:0000256" key="4">
    <source>
        <dbReference type="ARBA" id="ARBA00022729"/>
    </source>
</evidence>
<dbReference type="FunFam" id="3.40.50.2300:FF:000016">
    <property type="entry name" value="Taste 1 receptor member 2"/>
    <property type="match status" value="1"/>
</dbReference>
<feature type="transmembrane region" description="Helical" evidence="12">
    <location>
        <begin position="762"/>
        <end position="782"/>
    </location>
</feature>
<dbReference type="InterPro" id="IPR009030">
    <property type="entry name" value="Growth_fac_rcpt_cys_sf"/>
</dbReference>
<keyword evidence="9" id="KW-0325">Glycoprotein</keyword>
<dbReference type="CDD" id="cd13953">
    <property type="entry name" value="7tm_classC_mGluR-like"/>
    <property type="match status" value="1"/>
</dbReference>
<reference evidence="15" key="2">
    <citation type="submission" date="2025-08" db="UniProtKB">
        <authorList>
            <consortium name="RefSeq"/>
        </authorList>
    </citation>
    <scope>IDENTIFICATION</scope>
    <source>
        <tissue evidence="15">Blood</tissue>
    </source>
</reference>
<comment type="subcellular location">
    <subcellularLocation>
        <location evidence="1">Cell membrane</location>
        <topology evidence="1">Multi-pass membrane protein</topology>
    </subcellularLocation>
</comment>
<dbReference type="SUPFAM" id="SSF57184">
    <property type="entry name" value="Growth factor receptor domain"/>
    <property type="match status" value="1"/>
</dbReference>
<feature type="transmembrane region" description="Helical" evidence="12">
    <location>
        <begin position="788"/>
        <end position="811"/>
    </location>
</feature>
<dbReference type="Pfam" id="PF00003">
    <property type="entry name" value="7tm_3"/>
    <property type="match status" value="1"/>
</dbReference>
<dbReference type="PANTHER" id="PTHR24061:SF506">
    <property type="entry name" value="G-PROTEIN COUPLED RECEPTOR FAMILY C GROUP 6 MEMBER A-LIKE PRECURSOR"/>
    <property type="match status" value="1"/>
</dbReference>
<dbReference type="InterPro" id="IPR001828">
    <property type="entry name" value="ANF_lig-bd_rcpt"/>
</dbReference>
<keyword evidence="14" id="KW-1185">Reference proteome</keyword>
<feature type="transmembrane region" description="Helical" evidence="12">
    <location>
        <begin position="729"/>
        <end position="750"/>
    </location>
</feature>
<keyword evidence="8 15" id="KW-0675">Receptor</keyword>
<feature type="transmembrane region" description="Helical" evidence="12">
    <location>
        <begin position="642"/>
        <end position="666"/>
    </location>
</feature>
<dbReference type="PANTHER" id="PTHR24061">
    <property type="entry name" value="CALCIUM-SENSING RECEPTOR-RELATED"/>
    <property type="match status" value="1"/>
</dbReference>
<evidence type="ECO:0000256" key="10">
    <source>
        <dbReference type="ARBA" id="ARBA00023224"/>
    </source>
</evidence>
<dbReference type="Proteomes" id="UP000221080">
    <property type="component" value="Chromosome 25"/>
</dbReference>
<evidence type="ECO:0000256" key="9">
    <source>
        <dbReference type="ARBA" id="ARBA00023180"/>
    </source>
</evidence>
<dbReference type="SUPFAM" id="SSF53822">
    <property type="entry name" value="Periplasmic binding protein-like I"/>
    <property type="match status" value="1"/>
</dbReference>
<evidence type="ECO:0000256" key="8">
    <source>
        <dbReference type="ARBA" id="ARBA00023170"/>
    </source>
</evidence>
<dbReference type="Gene3D" id="2.10.50.30">
    <property type="entry name" value="GPCR, family 3, nine cysteines domain"/>
    <property type="match status" value="1"/>
</dbReference>
<dbReference type="InterPro" id="IPR017978">
    <property type="entry name" value="GPCR_3_C"/>
</dbReference>
<dbReference type="OrthoDB" id="5984008at2759"/>
<evidence type="ECO:0000259" key="13">
    <source>
        <dbReference type="PROSITE" id="PS50259"/>
    </source>
</evidence>
<dbReference type="Pfam" id="PF07562">
    <property type="entry name" value="NCD3G"/>
    <property type="match status" value="1"/>
</dbReference>
<gene>
    <name evidence="15" type="primary">LOC108258163</name>
</gene>
<feature type="transmembrane region" description="Helical" evidence="12">
    <location>
        <begin position="687"/>
        <end position="704"/>
    </location>
</feature>
<feature type="transmembrane region" description="Helical" evidence="12">
    <location>
        <begin position="575"/>
        <end position="596"/>
    </location>
</feature>
<dbReference type="PROSITE" id="PS50259">
    <property type="entry name" value="G_PROTEIN_RECEP_F3_4"/>
    <property type="match status" value="1"/>
</dbReference>
<dbReference type="InterPro" id="IPR038550">
    <property type="entry name" value="GPCR_3_9-Cys_sf"/>
</dbReference>
<dbReference type="RefSeq" id="XP_017312110.1">
    <property type="nucleotide sequence ID" value="XM_017456621.3"/>
</dbReference>
<keyword evidence="7 12" id="KW-0472">Membrane</keyword>
<dbReference type="PRINTS" id="PR00248">
    <property type="entry name" value="GPCRMGR"/>
</dbReference>
<keyword evidence="2" id="KW-1003">Cell membrane</keyword>
<keyword evidence="6" id="KW-0297">G-protein coupled receptor</keyword>
<keyword evidence="3 12" id="KW-0812">Transmembrane</keyword>
<evidence type="ECO:0000256" key="6">
    <source>
        <dbReference type="ARBA" id="ARBA00023040"/>
    </source>
</evidence>
<dbReference type="InterPro" id="IPR017979">
    <property type="entry name" value="GPCR_3_CS"/>
</dbReference>
<dbReference type="GO" id="GO:0004930">
    <property type="term" value="F:G protein-coupled receptor activity"/>
    <property type="evidence" value="ECO:0007669"/>
    <property type="project" value="UniProtKB-KW"/>
</dbReference>
<evidence type="ECO:0000313" key="15">
    <source>
        <dbReference type="RefSeq" id="XP_017312110.1"/>
    </source>
</evidence>
<dbReference type="OMA" id="MIYAIER"/>
<dbReference type="PROSITE" id="PS00980">
    <property type="entry name" value="G_PROTEIN_RECEP_F3_2"/>
    <property type="match status" value="1"/>
</dbReference>
<dbReference type="AlphaFoldDB" id="A0A2D0Q419"/>
<evidence type="ECO:0000313" key="14">
    <source>
        <dbReference type="Proteomes" id="UP000221080"/>
    </source>
</evidence>
<dbReference type="InterPro" id="IPR000337">
    <property type="entry name" value="GPCR_3"/>
</dbReference>
<dbReference type="GeneID" id="108258163"/>
<evidence type="ECO:0000256" key="12">
    <source>
        <dbReference type="SAM" id="Phobius"/>
    </source>
</evidence>
<feature type="domain" description="G-protein coupled receptors family 3 profile" evidence="13">
    <location>
        <begin position="573"/>
        <end position="814"/>
    </location>
</feature>
<comment type="similarity">
    <text evidence="11">Belongs to the G-protein coupled receptor 3 family. TAS1R subfamily.</text>
</comment>
<dbReference type="PRINTS" id="PR00592">
    <property type="entry name" value="CASENSINGR"/>
</dbReference>
<dbReference type="InterPro" id="IPR000068">
    <property type="entry name" value="GPCR_3_Ca_sens_rcpt-rel"/>
</dbReference>
<evidence type="ECO:0000256" key="1">
    <source>
        <dbReference type="ARBA" id="ARBA00004651"/>
    </source>
</evidence>
<evidence type="ECO:0000256" key="3">
    <source>
        <dbReference type="ARBA" id="ARBA00022692"/>
    </source>
</evidence>
<accession>A0A2D0Q419</accession>
<protein>
    <submittedName>
        <fullName evidence="15">G-protein coupled receptor family C group 6 member A isoform X1</fullName>
    </submittedName>
</protein>
<proteinExistence type="inferred from homology"/>
<dbReference type="InterPro" id="IPR011500">
    <property type="entry name" value="GPCR_3_9-Cys_dom"/>
</dbReference>
<sequence>MSSRLHNMTTFVPRLCLYVLGVTVMVGLVARCDLNRSHFGAYLHGDIVFGILASVHSNIKDLQDRTCPEMYTCKDFDLIPFVSSLAAIHTIEEINNSSFLPGIKLGYLICDPCAYGTKALECVEHMLAVDGSPTVLSDYSNFTSPIKAFLGERYSELSIPVAKLLSLYMIPQISSTSTAPALSDKLRYASFLRVVPSDVYQTQALVKLMTHYSWNWVGVVTLDDEYGRAVLENFLQDAQKEQVCLQFHEVLPNYLGFLNIDEKIKMVADRIESSNATAVLLILRPELVQMLFKEMIKRNIRRVWIAGDAWSTTHFLMKMTDINKVGDIFGFTFVTGYIPGFEGYLRNLRPSPGARNDFISEYKQMSSNCTQSQQSKNSFLLDCNEMDLHNVDLTETYGQRVAVYAIAHAIKKLLKCDSTSCTEDTNFLPWKLISILRQMRFTLDNETYFFNKDGDFENGYDLITWKKDGDKRVLDVVGKFLISSNNIDVYEDKISWFNNTVPESRCSKRCPPGTYKHILNITCCYTCTDCSAGYYSDQEDQPTCTKCINGTSPPNSAKCVEWKLGILEWSAAHSIVVMIGTVIGILLLVFSIILFIIYRNHETVKINFILLCIMAVGLIVSFGSVIAFLGNPSSHQCMVQQAMYGLGFTLTVSCILVKAFGSFLVFMSYDPNRQLFLSKFNRAFVNIGLLTGVQVLICLFWFIFDPLKVDEYATDHITMIRLCTQGSTFVGFAMMHIYIAVLAILCFFLAFKVRTRETEPTVFSMLFHLFAWLCAIPLFVTLKEQRPTIQLSAIMVSNYGVMLCHFTPRWYRILSENTLKRTKSQQVSLCTKGELQESSSTYTDQ</sequence>
<evidence type="ECO:0000256" key="2">
    <source>
        <dbReference type="ARBA" id="ARBA00022475"/>
    </source>
</evidence>
<dbReference type="InterPro" id="IPR028082">
    <property type="entry name" value="Peripla_BP_I"/>
</dbReference>
<evidence type="ECO:0000256" key="7">
    <source>
        <dbReference type="ARBA" id="ARBA00023136"/>
    </source>
</evidence>
<dbReference type="GO" id="GO:0050909">
    <property type="term" value="P:sensory perception of taste"/>
    <property type="evidence" value="ECO:0007669"/>
    <property type="project" value="UniProtKB-ARBA"/>
</dbReference>
<feature type="transmembrane region" description="Helical" evidence="12">
    <location>
        <begin position="608"/>
        <end position="630"/>
    </location>
</feature>
<dbReference type="KEGG" id="ipu:108258163"/>
<dbReference type="FunFam" id="2.10.50.30:FF:000004">
    <property type="entry name" value="Taste receptor type 1 member 3-like protein"/>
    <property type="match status" value="1"/>
</dbReference>
<evidence type="ECO:0000256" key="5">
    <source>
        <dbReference type="ARBA" id="ARBA00022989"/>
    </source>
</evidence>